<protein>
    <submittedName>
        <fullName evidence="2">Uncharacterized protein</fullName>
    </submittedName>
</protein>
<reference evidence="2" key="1">
    <citation type="journal article" date="2020" name="Stud. Mycol.">
        <title>101 Dothideomycetes genomes: a test case for predicting lifestyles and emergence of pathogens.</title>
        <authorList>
            <person name="Haridas S."/>
            <person name="Albert R."/>
            <person name="Binder M."/>
            <person name="Bloem J."/>
            <person name="Labutti K."/>
            <person name="Salamov A."/>
            <person name="Andreopoulos B."/>
            <person name="Baker S."/>
            <person name="Barry K."/>
            <person name="Bills G."/>
            <person name="Bluhm B."/>
            <person name="Cannon C."/>
            <person name="Castanera R."/>
            <person name="Culley D."/>
            <person name="Daum C."/>
            <person name="Ezra D."/>
            <person name="Gonzalez J."/>
            <person name="Henrissat B."/>
            <person name="Kuo A."/>
            <person name="Liang C."/>
            <person name="Lipzen A."/>
            <person name="Lutzoni F."/>
            <person name="Magnuson J."/>
            <person name="Mondo S."/>
            <person name="Nolan M."/>
            <person name="Ohm R."/>
            <person name="Pangilinan J."/>
            <person name="Park H.-J."/>
            <person name="Ramirez L."/>
            <person name="Alfaro M."/>
            <person name="Sun H."/>
            <person name="Tritt A."/>
            <person name="Yoshinaga Y."/>
            <person name="Zwiers L.-H."/>
            <person name="Turgeon B."/>
            <person name="Goodwin S."/>
            <person name="Spatafora J."/>
            <person name="Crous P."/>
            <person name="Grigoriev I."/>
        </authorList>
    </citation>
    <scope>NUCLEOTIDE SEQUENCE</scope>
    <source>
        <strain evidence="2">CBS 627.86</strain>
    </source>
</reference>
<evidence type="ECO:0000313" key="3">
    <source>
        <dbReference type="Proteomes" id="UP000799770"/>
    </source>
</evidence>
<gene>
    <name evidence="2" type="ORF">BDV96DRAFT_594246</name>
</gene>
<dbReference type="EMBL" id="ML977311">
    <property type="protein sequence ID" value="KAF2122358.1"/>
    <property type="molecule type" value="Genomic_DNA"/>
</dbReference>
<organism evidence="2 3">
    <name type="scientific">Lophiotrema nucula</name>
    <dbReference type="NCBI Taxonomy" id="690887"/>
    <lineage>
        <taxon>Eukaryota</taxon>
        <taxon>Fungi</taxon>
        <taxon>Dikarya</taxon>
        <taxon>Ascomycota</taxon>
        <taxon>Pezizomycotina</taxon>
        <taxon>Dothideomycetes</taxon>
        <taxon>Pleosporomycetidae</taxon>
        <taxon>Pleosporales</taxon>
        <taxon>Lophiotremataceae</taxon>
        <taxon>Lophiotrema</taxon>
    </lineage>
</organism>
<keyword evidence="3" id="KW-1185">Reference proteome</keyword>
<evidence type="ECO:0000313" key="2">
    <source>
        <dbReference type="EMBL" id="KAF2122358.1"/>
    </source>
</evidence>
<feature type="region of interest" description="Disordered" evidence="1">
    <location>
        <begin position="14"/>
        <end position="33"/>
    </location>
</feature>
<dbReference type="AlphaFoldDB" id="A0A6A5ZVH7"/>
<sequence length="160" mass="18108">MCCSKSLLDKESQSVQQGRLTVGPMQPTASQPDDYPQARLTAVECPLEHAQFDKQGRRMSARYTFDSMKQFITHLRHVHPSLIKQKGTEELKEVRKEFAALLREATRVWSSQSLLSIVRSNTRSLIQVDRQTMPTTPLKASESTYEAVIPVSTSKKTIKS</sequence>
<dbReference type="Proteomes" id="UP000799770">
    <property type="component" value="Unassembled WGS sequence"/>
</dbReference>
<evidence type="ECO:0000256" key="1">
    <source>
        <dbReference type="SAM" id="MobiDB-lite"/>
    </source>
</evidence>
<accession>A0A6A5ZVH7</accession>
<proteinExistence type="predicted"/>
<name>A0A6A5ZVH7_9PLEO</name>